<dbReference type="Proteomes" id="UP001054837">
    <property type="component" value="Unassembled WGS sequence"/>
</dbReference>
<evidence type="ECO:0000313" key="3">
    <source>
        <dbReference type="Proteomes" id="UP001054837"/>
    </source>
</evidence>
<name>A0AAV4WY76_9ARAC</name>
<comment type="caution">
    <text evidence="2">The sequence shown here is derived from an EMBL/GenBank/DDBJ whole genome shotgun (WGS) entry which is preliminary data.</text>
</comment>
<protein>
    <submittedName>
        <fullName evidence="2">Uncharacterized protein</fullName>
    </submittedName>
</protein>
<dbReference type="EMBL" id="BPLQ01015404">
    <property type="protein sequence ID" value="GIY87862.1"/>
    <property type="molecule type" value="Genomic_DNA"/>
</dbReference>
<gene>
    <name evidence="2" type="ORF">CDAR_279871</name>
</gene>
<evidence type="ECO:0000256" key="1">
    <source>
        <dbReference type="SAM" id="MobiDB-lite"/>
    </source>
</evidence>
<sequence>MSNLPSMNGEAMKHTEPKCSVRGSLVRVCSPGSVLQKTLSHDLRKRLNTQTPFKHVKNHRGHKTPVKREKQCPQRQPSKAVRKDTWARKCYAPINFPNRTLRRQPDSPVL</sequence>
<keyword evidence="3" id="KW-1185">Reference proteome</keyword>
<proteinExistence type="predicted"/>
<reference evidence="2 3" key="1">
    <citation type="submission" date="2021-06" db="EMBL/GenBank/DDBJ databases">
        <title>Caerostris darwini draft genome.</title>
        <authorList>
            <person name="Kono N."/>
            <person name="Arakawa K."/>
        </authorList>
    </citation>
    <scope>NUCLEOTIDE SEQUENCE [LARGE SCALE GENOMIC DNA]</scope>
</reference>
<feature type="region of interest" description="Disordered" evidence="1">
    <location>
        <begin position="1"/>
        <end position="21"/>
    </location>
</feature>
<feature type="region of interest" description="Disordered" evidence="1">
    <location>
        <begin position="56"/>
        <end position="84"/>
    </location>
</feature>
<dbReference type="AlphaFoldDB" id="A0AAV4WY76"/>
<organism evidence="2 3">
    <name type="scientific">Caerostris darwini</name>
    <dbReference type="NCBI Taxonomy" id="1538125"/>
    <lineage>
        <taxon>Eukaryota</taxon>
        <taxon>Metazoa</taxon>
        <taxon>Ecdysozoa</taxon>
        <taxon>Arthropoda</taxon>
        <taxon>Chelicerata</taxon>
        <taxon>Arachnida</taxon>
        <taxon>Araneae</taxon>
        <taxon>Araneomorphae</taxon>
        <taxon>Entelegynae</taxon>
        <taxon>Araneoidea</taxon>
        <taxon>Araneidae</taxon>
        <taxon>Caerostris</taxon>
    </lineage>
</organism>
<accession>A0AAV4WY76</accession>
<evidence type="ECO:0000313" key="2">
    <source>
        <dbReference type="EMBL" id="GIY87862.1"/>
    </source>
</evidence>
<feature type="compositionally biased region" description="Basic residues" evidence="1">
    <location>
        <begin position="56"/>
        <end position="65"/>
    </location>
</feature>